<sequence length="263" mass="30373">MLTWRVDRGVIAELHHAGRNLIRPWGIETADSSGFFSLEPGIGYRHEREVEEYEGDHTRSASRHVVRMPEGYWSLRTAARVEGTVLHRQATLHSLEDTILMDFVMRFRFRREFFSTAQIAGKTIQHRRSDVYHQYAVRSARLDGPEMSVVIEIENASCGRVMQPMLYVRDHADEWVVHARMLPSEHRKEVIKVCNGWAGTRSLPSWMSGPILAVPGLRTFLRYRNERKPYPRIIGRLFNPNAFPMAMLSGGESLAWNVRMSLV</sequence>
<dbReference type="Proteomes" id="UP000588068">
    <property type="component" value="Unassembled WGS sequence"/>
</dbReference>
<keyword evidence="2" id="KW-1185">Reference proteome</keyword>
<gene>
    <name evidence="1" type="ORF">HNQ60_000102</name>
</gene>
<dbReference type="EMBL" id="JACHHZ010000001">
    <property type="protein sequence ID" value="MBB6091256.1"/>
    <property type="molecule type" value="Genomic_DNA"/>
</dbReference>
<name>A0A841HES1_9GAMM</name>
<organism evidence="1 2">
    <name type="scientific">Povalibacter uvarum</name>
    <dbReference type="NCBI Taxonomy" id="732238"/>
    <lineage>
        <taxon>Bacteria</taxon>
        <taxon>Pseudomonadati</taxon>
        <taxon>Pseudomonadota</taxon>
        <taxon>Gammaproteobacteria</taxon>
        <taxon>Steroidobacterales</taxon>
        <taxon>Steroidobacteraceae</taxon>
        <taxon>Povalibacter</taxon>
    </lineage>
</organism>
<evidence type="ECO:0000313" key="1">
    <source>
        <dbReference type="EMBL" id="MBB6091256.1"/>
    </source>
</evidence>
<evidence type="ECO:0000313" key="2">
    <source>
        <dbReference type="Proteomes" id="UP000588068"/>
    </source>
</evidence>
<dbReference type="RefSeq" id="WP_184329068.1">
    <property type="nucleotide sequence ID" value="NZ_JACHHZ010000001.1"/>
</dbReference>
<proteinExistence type="predicted"/>
<comment type="caution">
    <text evidence="1">The sequence shown here is derived from an EMBL/GenBank/DDBJ whole genome shotgun (WGS) entry which is preliminary data.</text>
</comment>
<protein>
    <submittedName>
        <fullName evidence="1">Uncharacterized protein</fullName>
    </submittedName>
</protein>
<dbReference type="AlphaFoldDB" id="A0A841HES1"/>
<reference evidence="1 2" key="1">
    <citation type="submission" date="2020-08" db="EMBL/GenBank/DDBJ databases">
        <title>Genomic Encyclopedia of Type Strains, Phase IV (KMG-IV): sequencing the most valuable type-strain genomes for metagenomic binning, comparative biology and taxonomic classification.</title>
        <authorList>
            <person name="Goeker M."/>
        </authorList>
    </citation>
    <scope>NUCLEOTIDE SEQUENCE [LARGE SCALE GENOMIC DNA]</scope>
    <source>
        <strain evidence="1 2">DSM 26723</strain>
    </source>
</reference>
<accession>A0A841HES1</accession>